<keyword evidence="7 11" id="KW-0833">Ubl conjugation pathway</keyword>
<keyword evidence="11" id="KW-0256">Endoplasmic reticulum</keyword>
<accession>A0A0Q3QFF0</accession>
<dbReference type="PANTHER" id="PTHR12313">
    <property type="entry name" value="E3 UBIQUITIN-PROTEIN LIGASE RNF5-RELATED"/>
    <property type="match status" value="1"/>
</dbReference>
<keyword evidence="16" id="KW-1185">Reference proteome</keyword>
<dbReference type="InterPro" id="IPR018957">
    <property type="entry name" value="Znf_C3HC4_RING-type"/>
</dbReference>
<proteinExistence type="predicted"/>
<evidence type="ECO:0000256" key="1">
    <source>
        <dbReference type="ARBA" id="ARBA00000900"/>
    </source>
</evidence>
<dbReference type="InterPro" id="IPR045103">
    <property type="entry name" value="RNF5/RNF185-like"/>
</dbReference>
<dbReference type="GO" id="GO:0005789">
    <property type="term" value="C:endoplasmic reticulum membrane"/>
    <property type="evidence" value="ECO:0007669"/>
    <property type="project" value="UniProtKB-SubCell"/>
</dbReference>
<keyword evidence="5 11" id="KW-0479">Metal-binding</keyword>
<dbReference type="InParanoid" id="A0A0Q3QFF0"/>
<dbReference type="InterPro" id="IPR013083">
    <property type="entry name" value="Znf_RING/FYVE/PHD"/>
</dbReference>
<evidence type="ECO:0000256" key="11">
    <source>
        <dbReference type="RuleBase" id="RU369090"/>
    </source>
</evidence>
<dbReference type="Gene3D" id="3.30.40.10">
    <property type="entry name" value="Zinc/RING finger domain, C3HC4 (zinc finger)"/>
    <property type="match status" value="1"/>
</dbReference>
<dbReference type="UniPathway" id="UPA00143"/>
<keyword evidence="6 10" id="KW-0863">Zinc-finger</keyword>
<evidence type="ECO:0000256" key="3">
    <source>
        <dbReference type="ARBA" id="ARBA00004906"/>
    </source>
</evidence>
<dbReference type="GO" id="GO:0016567">
    <property type="term" value="P:protein ubiquitination"/>
    <property type="evidence" value="ECO:0007669"/>
    <property type="project" value="UniProtKB-UniPathway"/>
</dbReference>
<comment type="catalytic activity">
    <reaction evidence="1 11">
        <text>S-ubiquitinyl-[E2 ubiquitin-conjugating enzyme]-L-cysteine + [acceptor protein]-L-lysine = [E2 ubiquitin-conjugating enzyme]-L-cysteine + N(6)-ubiquitinyl-[acceptor protein]-L-lysine.</text>
        <dbReference type="EC" id="2.3.2.27"/>
    </reaction>
</comment>
<dbReference type="EMBL" id="CM000882">
    <property type="protein sequence ID" value="KQK00498.1"/>
    <property type="molecule type" value="Genomic_DNA"/>
</dbReference>
<keyword evidence="8 11" id="KW-0862">Zinc</keyword>
<feature type="compositionally biased region" description="Polar residues" evidence="12">
    <location>
        <begin position="16"/>
        <end position="26"/>
    </location>
</feature>
<comment type="subcellular location">
    <subcellularLocation>
        <location evidence="2">Endomembrane system</location>
    </subcellularLocation>
    <subcellularLocation>
        <location evidence="11">Endoplasmic reticulum membrane</location>
        <topology evidence="11">Single-pass type IV membrane protein</topology>
    </subcellularLocation>
</comment>
<dbReference type="Pfam" id="PF00097">
    <property type="entry name" value="zf-C3HC4"/>
    <property type="match status" value="1"/>
</dbReference>
<comment type="function">
    <text evidence="11">E3 ubiquitin-protein ligase.</text>
</comment>
<keyword evidence="4 11" id="KW-0808">Transferase</keyword>
<dbReference type="Proteomes" id="UP000008810">
    <property type="component" value="Chromosome 3"/>
</dbReference>
<dbReference type="OrthoDB" id="6270329at2759"/>
<dbReference type="EC" id="2.3.2.27" evidence="11"/>
<feature type="domain" description="RING-type" evidence="13">
    <location>
        <begin position="43"/>
        <end position="92"/>
    </location>
</feature>
<dbReference type="GO" id="GO:0008270">
    <property type="term" value="F:zinc ion binding"/>
    <property type="evidence" value="ECO:0007669"/>
    <property type="project" value="UniProtKB-KW"/>
</dbReference>
<dbReference type="SMART" id="SM00184">
    <property type="entry name" value="RING"/>
    <property type="match status" value="1"/>
</dbReference>
<name>A0A0Q3QFF0_BRADI</name>
<dbReference type="GO" id="GO:0044390">
    <property type="term" value="F:ubiquitin-like protein conjugating enzyme binding"/>
    <property type="evidence" value="ECO:0000318"/>
    <property type="project" value="GO_Central"/>
</dbReference>
<dbReference type="ExpressionAtlas" id="A0A0Q3QFF0">
    <property type="expression patterns" value="baseline and differential"/>
</dbReference>
<dbReference type="AlphaFoldDB" id="A0A0Q3QFF0"/>
<dbReference type="InterPro" id="IPR017907">
    <property type="entry name" value="Znf_RING_CS"/>
</dbReference>
<evidence type="ECO:0000256" key="5">
    <source>
        <dbReference type="ARBA" id="ARBA00022723"/>
    </source>
</evidence>
<evidence type="ECO:0000313" key="16">
    <source>
        <dbReference type="Proteomes" id="UP000008810"/>
    </source>
</evidence>
<dbReference type="PROSITE" id="PS00518">
    <property type="entry name" value="ZF_RING_1"/>
    <property type="match status" value="1"/>
</dbReference>
<evidence type="ECO:0000313" key="15">
    <source>
        <dbReference type="EnsemblPlants" id="KQK00498"/>
    </source>
</evidence>
<sequence length="249" mass="27329">MDQASTAGASDKPAAATSNDSWRRSTSGDVLPATAGGGGCFDCNVCLEFAVEPVVTLCGHLYCWPCIYEWLRRRGHADDRSVSTRQPCPVCKAALTLDSFVPLYGRGGVRPKKPRPCGPAIPRRPAVHREAVEQRSAQHADTESDPSTRPPRDDAPLDVLYPPPPPLGRGMNVMHSASGGTALAALTWFSRGEVPPPYYSSPYHLAAWENRSPRLRRQHMEVERSLHLAFGVHSRRFQVVHMIKSCDHA</sequence>
<organism evidence="14">
    <name type="scientific">Brachypodium distachyon</name>
    <name type="common">Purple false brome</name>
    <name type="synonym">Trachynia distachya</name>
    <dbReference type="NCBI Taxonomy" id="15368"/>
    <lineage>
        <taxon>Eukaryota</taxon>
        <taxon>Viridiplantae</taxon>
        <taxon>Streptophyta</taxon>
        <taxon>Embryophyta</taxon>
        <taxon>Tracheophyta</taxon>
        <taxon>Spermatophyta</taxon>
        <taxon>Magnoliopsida</taxon>
        <taxon>Liliopsida</taxon>
        <taxon>Poales</taxon>
        <taxon>Poaceae</taxon>
        <taxon>BOP clade</taxon>
        <taxon>Pooideae</taxon>
        <taxon>Stipodae</taxon>
        <taxon>Brachypodieae</taxon>
        <taxon>Brachypodium</taxon>
    </lineage>
</organism>
<comment type="pathway">
    <text evidence="3 11">Protein modification; protein ubiquitination.</text>
</comment>
<reference evidence="14" key="2">
    <citation type="submission" date="2017-06" db="EMBL/GenBank/DDBJ databases">
        <title>WGS assembly of Brachypodium distachyon.</title>
        <authorList>
            <consortium name="The International Brachypodium Initiative"/>
            <person name="Lucas S."/>
            <person name="Harmon-Smith M."/>
            <person name="Lail K."/>
            <person name="Tice H."/>
            <person name="Grimwood J."/>
            <person name="Bruce D."/>
            <person name="Barry K."/>
            <person name="Shu S."/>
            <person name="Lindquist E."/>
            <person name="Wang M."/>
            <person name="Pitluck S."/>
            <person name="Vogel J.P."/>
            <person name="Garvin D.F."/>
            <person name="Mockler T.C."/>
            <person name="Schmutz J."/>
            <person name="Rokhsar D."/>
            <person name="Bevan M.W."/>
        </authorList>
    </citation>
    <scope>NUCLEOTIDE SEQUENCE</scope>
    <source>
        <strain evidence="14">Bd21</strain>
    </source>
</reference>
<evidence type="ECO:0000313" key="14">
    <source>
        <dbReference type="EMBL" id="KQK00498.1"/>
    </source>
</evidence>
<evidence type="ECO:0000256" key="7">
    <source>
        <dbReference type="ARBA" id="ARBA00022786"/>
    </source>
</evidence>
<evidence type="ECO:0000256" key="8">
    <source>
        <dbReference type="ARBA" id="ARBA00022833"/>
    </source>
</evidence>
<dbReference type="Gramene" id="KQK00498">
    <property type="protein sequence ID" value="KQK00498"/>
    <property type="gene ID" value="BRADI_3g49870v3"/>
</dbReference>
<reference evidence="14 15" key="1">
    <citation type="journal article" date="2010" name="Nature">
        <title>Genome sequencing and analysis of the model grass Brachypodium distachyon.</title>
        <authorList>
            <consortium name="International Brachypodium Initiative"/>
        </authorList>
    </citation>
    <scope>NUCLEOTIDE SEQUENCE [LARGE SCALE GENOMIC DNA]</scope>
    <source>
        <strain evidence="14 15">Bd21</strain>
    </source>
</reference>
<evidence type="ECO:0000256" key="12">
    <source>
        <dbReference type="SAM" id="MobiDB-lite"/>
    </source>
</evidence>
<evidence type="ECO:0000256" key="4">
    <source>
        <dbReference type="ARBA" id="ARBA00022679"/>
    </source>
</evidence>
<dbReference type="GO" id="GO:0006511">
    <property type="term" value="P:ubiquitin-dependent protein catabolic process"/>
    <property type="evidence" value="ECO:0000318"/>
    <property type="project" value="GO_Central"/>
</dbReference>
<protein>
    <recommendedName>
        <fullName evidence="11">E3 ubiquitin-protein ligase RMA</fullName>
        <ecNumber evidence="11">2.3.2.27</ecNumber>
    </recommendedName>
    <alternativeName>
        <fullName evidence="11">Protein RING membrane-anchor</fullName>
    </alternativeName>
    <alternativeName>
        <fullName evidence="11">RING-type E3 ubiquitin transferase RMA</fullName>
    </alternativeName>
</protein>
<dbReference type="SUPFAM" id="SSF57850">
    <property type="entry name" value="RING/U-box"/>
    <property type="match status" value="1"/>
</dbReference>
<dbReference type="GO" id="GO:0036503">
    <property type="term" value="P:ERAD pathway"/>
    <property type="evidence" value="ECO:0000318"/>
    <property type="project" value="GO_Central"/>
</dbReference>
<evidence type="ECO:0000256" key="2">
    <source>
        <dbReference type="ARBA" id="ARBA00004308"/>
    </source>
</evidence>
<evidence type="ECO:0000256" key="9">
    <source>
        <dbReference type="ARBA" id="ARBA00023136"/>
    </source>
</evidence>
<feature type="region of interest" description="Disordered" evidence="12">
    <location>
        <begin position="111"/>
        <end position="158"/>
    </location>
</feature>
<gene>
    <name evidence="14" type="ORF">BRADI_3g49870v3</name>
</gene>
<dbReference type="PROSITE" id="PS50089">
    <property type="entry name" value="ZF_RING_2"/>
    <property type="match status" value="1"/>
</dbReference>
<feature type="compositionally biased region" description="Basic and acidic residues" evidence="12">
    <location>
        <begin position="127"/>
        <end position="142"/>
    </location>
</feature>
<reference evidence="15" key="3">
    <citation type="submission" date="2018-08" db="UniProtKB">
        <authorList>
            <consortium name="EnsemblPlants"/>
        </authorList>
    </citation>
    <scope>IDENTIFICATION</scope>
    <source>
        <strain evidence="15">cv. Bd21</strain>
    </source>
</reference>
<evidence type="ECO:0000259" key="13">
    <source>
        <dbReference type="PROSITE" id="PS50089"/>
    </source>
</evidence>
<evidence type="ECO:0000256" key="6">
    <source>
        <dbReference type="ARBA" id="ARBA00022771"/>
    </source>
</evidence>
<dbReference type="EnsemblPlants" id="KQK00498">
    <property type="protein sequence ID" value="KQK00498"/>
    <property type="gene ID" value="BRADI_3g49870v3"/>
</dbReference>
<dbReference type="GO" id="GO:0061630">
    <property type="term" value="F:ubiquitin protein ligase activity"/>
    <property type="evidence" value="ECO:0000318"/>
    <property type="project" value="GO_Central"/>
</dbReference>
<evidence type="ECO:0000256" key="10">
    <source>
        <dbReference type="PROSITE-ProRule" id="PRU00175"/>
    </source>
</evidence>
<dbReference type="STRING" id="15368.A0A0Q3QFF0"/>
<dbReference type="InterPro" id="IPR001841">
    <property type="entry name" value="Znf_RING"/>
</dbReference>
<keyword evidence="9" id="KW-0472">Membrane</keyword>
<feature type="region of interest" description="Disordered" evidence="12">
    <location>
        <begin position="1"/>
        <end position="26"/>
    </location>
</feature>
<comment type="domain">
    <text evidence="11">The RING-type zinc finger domain is responsible for E3 ligase activity.</text>
</comment>